<dbReference type="InterPro" id="IPR058240">
    <property type="entry name" value="rSAM_sf"/>
</dbReference>
<evidence type="ECO:0000256" key="2">
    <source>
        <dbReference type="ARBA" id="ARBA00022723"/>
    </source>
</evidence>
<dbReference type="SFLD" id="SFLDG01067">
    <property type="entry name" value="SPASM/twitch_domain_containing"/>
    <property type="match status" value="1"/>
</dbReference>
<sequence>MRGHSVTDEWPVDTLRVADLLASGWRAVPFQQFILKVHSRCNLACDYCYMYEMADRTWSSKPKVMSSDVMALSCRRIAEHAARHRLDRVKVVLHGGEPLLAGAGMLAEIAATLRRELPDGCALDLRVQTNGVLLDEKMLDSLAAHDIRVGVSLDGSPAAHDRHRRHANGRGSHAEAARALRLLGGERYRRLFAGLLCVIDLDADPLETYESLLAFGPPQVDFLLPQGNWSVPVPRRSADEGDASYGDWLVTIFDRWYDAPRRETEVRLFAEIVNLVLGGQSQVESVGLSPVALIVVDTDGSLEQVDTLRSAYHGAAATELTVADNSFDEALRHPAIAARQIGLAALGETCQQCGIRRVCGGGHYSHRYRRGSGFRHASVYCADLTRLITHVIGRVHTDLAALRPGGR</sequence>
<feature type="domain" description="Radical SAM core" evidence="5">
    <location>
        <begin position="27"/>
        <end position="258"/>
    </location>
</feature>
<dbReference type="EMBL" id="VUOB01000025">
    <property type="protein sequence ID" value="KAA2261764.1"/>
    <property type="molecule type" value="Genomic_DNA"/>
</dbReference>
<dbReference type="Proteomes" id="UP000323454">
    <property type="component" value="Unassembled WGS sequence"/>
</dbReference>
<keyword evidence="7" id="KW-1185">Reference proteome</keyword>
<dbReference type="PANTHER" id="PTHR43273:SF8">
    <property type="entry name" value="RADICAL SAM DOMAIN PROTEIN"/>
    <property type="match status" value="1"/>
</dbReference>
<proteinExistence type="predicted"/>
<protein>
    <submittedName>
        <fullName evidence="6">FxsB family radical SAM/SPASM domain protein</fullName>
    </submittedName>
</protein>
<evidence type="ECO:0000313" key="7">
    <source>
        <dbReference type="Proteomes" id="UP000323454"/>
    </source>
</evidence>
<dbReference type="GO" id="GO:0051536">
    <property type="term" value="F:iron-sulfur cluster binding"/>
    <property type="evidence" value="ECO:0007669"/>
    <property type="project" value="UniProtKB-KW"/>
</dbReference>
<dbReference type="InterPro" id="IPR013785">
    <property type="entry name" value="Aldolase_TIM"/>
</dbReference>
<gene>
    <name evidence="6" type="ORF">F0L68_15215</name>
</gene>
<dbReference type="NCBIfam" id="TIGR04269">
    <property type="entry name" value="SAM_SPASM_FxsB"/>
    <property type="match status" value="1"/>
</dbReference>
<dbReference type="SUPFAM" id="SSF102114">
    <property type="entry name" value="Radical SAM enzymes"/>
    <property type="match status" value="1"/>
</dbReference>
<reference evidence="6 7" key="1">
    <citation type="submission" date="2019-09" db="EMBL/GenBank/DDBJ databases">
        <title>Goodfellowia gen. nov., a new genus of the Pseudonocardineae related to Actinoalloteichus, containing Goodfellowia coeruleoviolacea gen. nov., comb. nov. gen. nov., comb. nov.</title>
        <authorList>
            <person name="Labeda D."/>
        </authorList>
    </citation>
    <scope>NUCLEOTIDE SEQUENCE [LARGE SCALE GENOMIC DNA]</scope>
    <source>
        <strain evidence="6 7">AN110305</strain>
    </source>
</reference>
<evidence type="ECO:0000256" key="1">
    <source>
        <dbReference type="ARBA" id="ARBA00022691"/>
    </source>
</evidence>
<dbReference type="GO" id="GO:0046872">
    <property type="term" value="F:metal ion binding"/>
    <property type="evidence" value="ECO:0007669"/>
    <property type="project" value="UniProtKB-KW"/>
</dbReference>
<keyword evidence="3" id="KW-0408">Iron</keyword>
<evidence type="ECO:0000256" key="4">
    <source>
        <dbReference type="ARBA" id="ARBA00023014"/>
    </source>
</evidence>
<dbReference type="GO" id="GO:0016491">
    <property type="term" value="F:oxidoreductase activity"/>
    <property type="evidence" value="ECO:0007669"/>
    <property type="project" value="InterPro"/>
</dbReference>
<dbReference type="AlphaFoldDB" id="A0A5B2XF62"/>
<dbReference type="PROSITE" id="PS51918">
    <property type="entry name" value="RADICAL_SAM"/>
    <property type="match status" value="1"/>
</dbReference>
<reference evidence="6 7" key="2">
    <citation type="submission" date="2019-09" db="EMBL/GenBank/DDBJ databases">
        <authorList>
            <person name="Jin C."/>
        </authorList>
    </citation>
    <scope>NUCLEOTIDE SEQUENCE [LARGE SCALE GENOMIC DNA]</scope>
    <source>
        <strain evidence="6 7">AN110305</strain>
    </source>
</reference>
<keyword evidence="1" id="KW-0949">S-adenosyl-L-methionine</keyword>
<keyword evidence="4" id="KW-0411">Iron-sulfur</keyword>
<dbReference type="SFLD" id="SFLDG01072">
    <property type="entry name" value="dehydrogenase_like"/>
    <property type="match status" value="1"/>
</dbReference>
<organism evidence="6 7">
    <name type="scientific">Solihabitans fulvus</name>
    <dbReference type="NCBI Taxonomy" id="1892852"/>
    <lineage>
        <taxon>Bacteria</taxon>
        <taxon>Bacillati</taxon>
        <taxon>Actinomycetota</taxon>
        <taxon>Actinomycetes</taxon>
        <taxon>Pseudonocardiales</taxon>
        <taxon>Pseudonocardiaceae</taxon>
        <taxon>Solihabitans</taxon>
    </lineage>
</organism>
<name>A0A5B2XF62_9PSEU</name>
<dbReference type="InterPro" id="IPR026335">
    <property type="entry name" value="rSAM_SPASM_FxsB"/>
</dbReference>
<dbReference type="InterPro" id="IPR007197">
    <property type="entry name" value="rSAM"/>
</dbReference>
<evidence type="ECO:0000256" key="3">
    <source>
        <dbReference type="ARBA" id="ARBA00023004"/>
    </source>
</evidence>
<dbReference type="SFLD" id="SFLDS00029">
    <property type="entry name" value="Radical_SAM"/>
    <property type="match status" value="1"/>
</dbReference>
<evidence type="ECO:0000259" key="5">
    <source>
        <dbReference type="PROSITE" id="PS51918"/>
    </source>
</evidence>
<dbReference type="Pfam" id="PF04055">
    <property type="entry name" value="Radical_SAM"/>
    <property type="match status" value="1"/>
</dbReference>
<evidence type="ECO:0000313" key="6">
    <source>
        <dbReference type="EMBL" id="KAA2261764.1"/>
    </source>
</evidence>
<dbReference type="PANTHER" id="PTHR43273">
    <property type="entry name" value="ANAEROBIC SULFATASE-MATURATING ENZYME HOMOLOG ASLB-RELATED"/>
    <property type="match status" value="1"/>
</dbReference>
<dbReference type="SFLD" id="SFLDG01386">
    <property type="entry name" value="main_SPASM_domain-containing"/>
    <property type="match status" value="1"/>
</dbReference>
<comment type="caution">
    <text evidence="6">The sequence shown here is derived from an EMBL/GenBank/DDBJ whole genome shotgun (WGS) entry which is preliminary data.</text>
</comment>
<keyword evidence="2" id="KW-0479">Metal-binding</keyword>
<dbReference type="InterPro" id="IPR023867">
    <property type="entry name" value="Sulphatase_maturase_rSAM"/>
</dbReference>
<dbReference type="Gene3D" id="3.20.20.70">
    <property type="entry name" value="Aldolase class I"/>
    <property type="match status" value="1"/>
</dbReference>
<accession>A0A5B2XF62</accession>
<dbReference type="OrthoDB" id="9782387at2"/>
<dbReference type="CDD" id="cd01335">
    <property type="entry name" value="Radical_SAM"/>
    <property type="match status" value="1"/>
</dbReference>